<feature type="region of interest" description="Disordered" evidence="1">
    <location>
        <begin position="312"/>
        <end position="333"/>
    </location>
</feature>
<organism evidence="2 3">
    <name type="scientific">Favolaschia claudopus</name>
    <dbReference type="NCBI Taxonomy" id="2862362"/>
    <lineage>
        <taxon>Eukaryota</taxon>
        <taxon>Fungi</taxon>
        <taxon>Dikarya</taxon>
        <taxon>Basidiomycota</taxon>
        <taxon>Agaricomycotina</taxon>
        <taxon>Agaricomycetes</taxon>
        <taxon>Agaricomycetidae</taxon>
        <taxon>Agaricales</taxon>
        <taxon>Marasmiineae</taxon>
        <taxon>Mycenaceae</taxon>
        <taxon>Favolaschia</taxon>
    </lineage>
</organism>
<proteinExistence type="predicted"/>
<name>A0AAW0BR89_9AGAR</name>
<dbReference type="EMBL" id="JAWWNJ010000027">
    <property type="protein sequence ID" value="KAK7029230.1"/>
    <property type="molecule type" value="Genomic_DNA"/>
</dbReference>
<evidence type="ECO:0000313" key="2">
    <source>
        <dbReference type="EMBL" id="KAK7029230.1"/>
    </source>
</evidence>
<comment type="caution">
    <text evidence="2">The sequence shown here is derived from an EMBL/GenBank/DDBJ whole genome shotgun (WGS) entry which is preliminary data.</text>
</comment>
<accession>A0AAW0BR89</accession>
<evidence type="ECO:0000256" key="1">
    <source>
        <dbReference type="SAM" id="MobiDB-lite"/>
    </source>
</evidence>
<keyword evidence="3" id="KW-1185">Reference proteome</keyword>
<dbReference type="Proteomes" id="UP001362999">
    <property type="component" value="Unassembled WGS sequence"/>
</dbReference>
<gene>
    <name evidence="2" type="ORF">R3P38DRAFT_3516340</name>
</gene>
<protein>
    <submittedName>
        <fullName evidence="2">Uncharacterized protein</fullName>
    </submittedName>
</protein>
<evidence type="ECO:0000313" key="3">
    <source>
        <dbReference type="Proteomes" id="UP001362999"/>
    </source>
</evidence>
<sequence length="459" mass="50113">MEPYWTSDDAELFRALSGTAAPLQLQPERDATSHGENWDGDKDAFGVMQFDQSSAWEAFAGSFSGTTASHCYASDVQAVLSNTHSSHQGPDPNFSSEQLIHAYGSLPNQAVEWGAVQFGFDNTLGLPSRPSSSASDYSMFDCNFSNDPDQYPFGPASSGSEWGIARELSSYQESGSPTGSSQMGDLDLDNRLVKNGSLPFEQEEAEQVIQSIHIHEIDMAIGSDAAAPSGSTSRDAWPWRDSNTVWADPDVSSKVVDFPKGFAINRKTKVFHVELVTGIPSQFPIPEERTAFIVCGDSLTADEKQKTIDAILKDHDPHSYDGSTGSRDEDSSANGSLFGLEPVWNPVKGKLEPVQVTCRRADPKCKGVVACKSLDSDYLYAERRFPNPEHRQALIDAEMRTREMQDTTAVGRVLTYERSLQSFTCRAILADGSPCKGTAQMVRSNKVNACLLHVTLAKL</sequence>
<dbReference type="AlphaFoldDB" id="A0AAW0BR89"/>
<reference evidence="2 3" key="1">
    <citation type="journal article" date="2024" name="J Genomics">
        <title>Draft genome sequencing and assembly of Favolaschia claudopus CIRM-BRFM 2984 isolated from oak limbs.</title>
        <authorList>
            <person name="Navarro D."/>
            <person name="Drula E."/>
            <person name="Chaduli D."/>
            <person name="Cazenave R."/>
            <person name="Ahrendt S."/>
            <person name="Wang J."/>
            <person name="Lipzen A."/>
            <person name="Daum C."/>
            <person name="Barry K."/>
            <person name="Grigoriev I.V."/>
            <person name="Favel A."/>
            <person name="Rosso M.N."/>
            <person name="Martin F."/>
        </authorList>
    </citation>
    <scope>NUCLEOTIDE SEQUENCE [LARGE SCALE GENOMIC DNA]</scope>
    <source>
        <strain evidence="2 3">CIRM-BRFM 2984</strain>
    </source>
</reference>